<dbReference type="PANTHER" id="PTHR47338">
    <property type="entry name" value="ZN(II)2CYS6 TRANSCRIPTION FACTOR (EUROFUNG)-RELATED"/>
    <property type="match status" value="1"/>
</dbReference>
<keyword evidence="8" id="KW-1185">Reference proteome</keyword>
<dbReference type="STRING" id="1051891.A0A0C3Q195"/>
<dbReference type="GO" id="GO:0000981">
    <property type="term" value="F:DNA-binding transcription factor activity, RNA polymerase II-specific"/>
    <property type="evidence" value="ECO:0007669"/>
    <property type="project" value="InterPro"/>
</dbReference>
<evidence type="ECO:0000313" key="7">
    <source>
        <dbReference type="EMBL" id="KIO21920.1"/>
    </source>
</evidence>
<comment type="subcellular location">
    <subcellularLocation>
        <location evidence="1">Nucleus</location>
    </subcellularLocation>
</comment>
<dbReference type="EMBL" id="KN823123">
    <property type="protein sequence ID" value="KIO21920.1"/>
    <property type="molecule type" value="Genomic_DNA"/>
</dbReference>
<feature type="domain" description="Xylanolytic transcriptional activator regulatory" evidence="6">
    <location>
        <begin position="133"/>
        <end position="332"/>
    </location>
</feature>
<evidence type="ECO:0000256" key="5">
    <source>
        <dbReference type="ARBA" id="ARBA00023242"/>
    </source>
</evidence>
<evidence type="ECO:0000259" key="6">
    <source>
        <dbReference type="Pfam" id="PF04082"/>
    </source>
</evidence>
<dbReference type="InterPro" id="IPR050815">
    <property type="entry name" value="TF_fung"/>
</dbReference>
<keyword evidence="5" id="KW-0539">Nucleus</keyword>
<keyword evidence="4" id="KW-0804">Transcription</keyword>
<evidence type="ECO:0000256" key="2">
    <source>
        <dbReference type="ARBA" id="ARBA00022723"/>
    </source>
</evidence>
<dbReference type="GO" id="GO:0006351">
    <property type="term" value="P:DNA-templated transcription"/>
    <property type="evidence" value="ECO:0007669"/>
    <property type="project" value="InterPro"/>
</dbReference>
<organism evidence="7 8">
    <name type="scientific">Tulasnella calospora MUT 4182</name>
    <dbReference type="NCBI Taxonomy" id="1051891"/>
    <lineage>
        <taxon>Eukaryota</taxon>
        <taxon>Fungi</taxon>
        <taxon>Dikarya</taxon>
        <taxon>Basidiomycota</taxon>
        <taxon>Agaricomycotina</taxon>
        <taxon>Agaricomycetes</taxon>
        <taxon>Cantharellales</taxon>
        <taxon>Tulasnellaceae</taxon>
        <taxon>Tulasnella</taxon>
    </lineage>
</organism>
<name>A0A0C3Q195_9AGAM</name>
<evidence type="ECO:0000256" key="4">
    <source>
        <dbReference type="ARBA" id="ARBA00023163"/>
    </source>
</evidence>
<evidence type="ECO:0000256" key="3">
    <source>
        <dbReference type="ARBA" id="ARBA00023015"/>
    </source>
</evidence>
<keyword evidence="3" id="KW-0805">Transcription regulation</keyword>
<dbReference type="OrthoDB" id="2309723at2759"/>
<reference evidence="7 8" key="1">
    <citation type="submission" date="2014-04" db="EMBL/GenBank/DDBJ databases">
        <authorList>
            <consortium name="DOE Joint Genome Institute"/>
            <person name="Kuo A."/>
            <person name="Girlanda M."/>
            <person name="Perotto S."/>
            <person name="Kohler A."/>
            <person name="Nagy L.G."/>
            <person name="Floudas D."/>
            <person name="Copeland A."/>
            <person name="Barry K.W."/>
            <person name="Cichocki N."/>
            <person name="Veneault-Fourrey C."/>
            <person name="LaButti K."/>
            <person name="Lindquist E.A."/>
            <person name="Lipzen A."/>
            <person name="Lundell T."/>
            <person name="Morin E."/>
            <person name="Murat C."/>
            <person name="Sun H."/>
            <person name="Tunlid A."/>
            <person name="Henrissat B."/>
            <person name="Grigoriev I.V."/>
            <person name="Hibbett D.S."/>
            <person name="Martin F."/>
            <person name="Nordberg H.P."/>
            <person name="Cantor M.N."/>
            <person name="Hua S.X."/>
        </authorList>
    </citation>
    <scope>NUCLEOTIDE SEQUENCE [LARGE SCALE GENOMIC DNA]</scope>
    <source>
        <strain evidence="7 8">MUT 4182</strain>
    </source>
</reference>
<proteinExistence type="predicted"/>
<dbReference type="PANTHER" id="PTHR47338:SF29">
    <property type="entry name" value="ZN(2)-C6 FUNGAL-TYPE DOMAIN-CONTAINING PROTEIN"/>
    <property type="match status" value="1"/>
</dbReference>
<dbReference type="Gene3D" id="4.10.240.10">
    <property type="entry name" value="Zn(2)-C6 fungal-type DNA-binding domain"/>
    <property type="match status" value="1"/>
</dbReference>
<dbReference type="InterPro" id="IPR036864">
    <property type="entry name" value="Zn2-C6_fun-type_DNA-bd_sf"/>
</dbReference>
<dbReference type="CDD" id="cd12148">
    <property type="entry name" value="fungal_TF_MHR"/>
    <property type="match status" value="1"/>
</dbReference>
<evidence type="ECO:0000256" key="1">
    <source>
        <dbReference type="ARBA" id="ARBA00004123"/>
    </source>
</evidence>
<dbReference type="InterPro" id="IPR001138">
    <property type="entry name" value="Zn2Cys6_DnaBD"/>
</dbReference>
<dbReference type="GO" id="GO:0008270">
    <property type="term" value="F:zinc ion binding"/>
    <property type="evidence" value="ECO:0007669"/>
    <property type="project" value="InterPro"/>
</dbReference>
<protein>
    <recommendedName>
        <fullName evidence="6">Xylanolytic transcriptional activator regulatory domain-containing protein</fullName>
    </recommendedName>
</protein>
<accession>A0A0C3Q195</accession>
<evidence type="ECO:0000313" key="8">
    <source>
        <dbReference type="Proteomes" id="UP000054248"/>
    </source>
</evidence>
<sequence length="593" mass="65966">MADCRTPFSVWMQRCDGAKPFCAICVKANRECKYEKPITRPVYLVLQERLAVLEERYQTLSEEAALSPFGFLESPAPSTDPVVANPPHNTATEDLLEERSDEMAVALNRISYRGEGRWYEAHALATPHRNFMINIFLQYHKSLHFYFHIPTFLKRLDSPNPADRPHPAFSEAMYLMACYFVSRGFSSGSHPLALEIPTGSGVELPRLTELPQLEEYFLRRARQALVDSLSFSDRLMDFLRGSVLVTLYLYLRGRFLEGYHIHCGAARLALSCGLHRIESHVFEEITSGHIPSTGAPSIMLLKPPTNQIDLAERITTFWMIYLCDKMSSVCAGFVGALPDEGSAIDAVRTVFPRRIEEYEAGTVTGIYNTSLTELFNATSRPSGNPLPDIPWTVTLKGLSLLDRATRLGATFRLDPTDANILAIRNLESATTNFRSTLPPFTYFVIPTSSALSMSYQDLGMFIGHTSSLGALLEIHQTLVDIDENEYDARLECAVDVAKLARVAKDGGLVHSCLISAGYCWSLAVRVLVQHIESNYGAEPYAVDYESHLADVVTALELLSITFPALLHQFGQVQIALGRVRGLGSTFSAEAAEF</sequence>
<keyword evidence="2" id="KW-0479">Metal-binding</keyword>
<dbReference type="Pfam" id="PF04082">
    <property type="entry name" value="Fungal_trans"/>
    <property type="match status" value="1"/>
</dbReference>
<dbReference type="HOGENOM" id="CLU_022337_0_1_1"/>
<dbReference type="Proteomes" id="UP000054248">
    <property type="component" value="Unassembled WGS sequence"/>
</dbReference>
<dbReference type="GO" id="GO:0005634">
    <property type="term" value="C:nucleus"/>
    <property type="evidence" value="ECO:0007669"/>
    <property type="project" value="UniProtKB-SubCell"/>
</dbReference>
<dbReference type="CDD" id="cd00067">
    <property type="entry name" value="GAL4"/>
    <property type="match status" value="1"/>
</dbReference>
<dbReference type="AlphaFoldDB" id="A0A0C3Q195"/>
<gene>
    <name evidence="7" type="ORF">M407DRAFT_28481</name>
</gene>
<dbReference type="InterPro" id="IPR007219">
    <property type="entry name" value="XnlR_reg_dom"/>
</dbReference>
<reference evidence="8" key="2">
    <citation type="submission" date="2015-01" db="EMBL/GenBank/DDBJ databases">
        <title>Evolutionary Origins and Diversification of the Mycorrhizal Mutualists.</title>
        <authorList>
            <consortium name="DOE Joint Genome Institute"/>
            <consortium name="Mycorrhizal Genomics Consortium"/>
            <person name="Kohler A."/>
            <person name="Kuo A."/>
            <person name="Nagy L.G."/>
            <person name="Floudas D."/>
            <person name="Copeland A."/>
            <person name="Barry K.W."/>
            <person name="Cichocki N."/>
            <person name="Veneault-Fourrey C."/>
            <person name="LaButti K."/>
            <person name="Lindquist E.A."/>
            <person name="Lipzen A."/>
            <person name="Lundell T."/>
            <person name="Morin E."/>
            <person name="Murat C."/>
            <person name="Riley R."/>
            <person name="Ohm R."/>
            <person name="Sun H."/>
            <person name="Tunlid A."/>
            <person name="Henrissat B."/>
            <person name="Grigoriev I.V."/>
            <person name="Hibbett D.S."/>
            <person name="Martin F."/>
        </authorList>
    </citation>
    <scope>NUCLEOTIDE SEQUENCE [LARGE SCALE GENOMIC DNA]</scope>
    <source>
        <strain evidence="8">MUT 4182</strain>
    </source>
</reference>
<dbReference type="GO" id="GO:0003677">
    <property type="term" value="F:DNA binding"/>
    <property type="evidence" value="ECO:0007669"/>
    <property type="project" value="InterPro"/>
</dbReference>